<evidence type="ECO:0000256" key="1">
    <source>
        <dbReference type="ARBA" id="ARBA00022598"/>
    </source>
</evidence>
<feature type="domain" description="Bacillithiol biosynthesis BshC C-terminal coiled-coil" evidence="4">
    <location>
        <begin position="385"/>
        <end position="544"/>
    </location>
</feature>
<evidence type="ECO:0000259" key="3">
    <source>
        <dbReference type="Pfam" id="PF10079"/>
    </source>
</evidence>
<feature type="domain" description="Bacillithiol biosynthesis BshC N-terminal Rossmann-like" evidence="3">
    <location>
        <begin position="1"/>
        <end position="383"/>
    </location>
</feature>
<dbReference type="Proteomes" id="UP001601058">
    <property type="component" value="Unassembled WGS sequence"/>
</dbReference>
<evidence type="ECO:0000313" key="5">
    <source>
        <dbReference type="EMBL" id="MFE8695287.1"/>
    </source>
</evidence>
<dbReference type="Pfam" id="PF24850">
    <property type="entry name" value="CC_BshC"/>
    <property type="match status" value="1"/>
</dbReference>
<dbReference type="InterPro" id="IPR055398">
    <property type="entry name" value="Rossmann-like_BshC"/>
</dbReference>
<dbReference type="Pfam" id="PF10079">
    <property type="entry name" value="Rossmann-like_BshC"/>
    <property type="match status" value="1"/>
</dbReference>
<comment type="function">
    <text evidence="2">Involved in bacillithiol (BSH) biosynthesis. May catalyze the last step of the pathway, the addition of cysteine to glucosamine malate (GlcN-Mal) to generate BSH.</text>
</comment>
<dbReference type="HAMAP" id="MF_01867">
    <property type="entry name" value="BshC"/>
    <property type="match status" value="1"/>
</dbReference>
<name>A0ABW6JV49_9BACI</name>
<dbReference type="NCBIfam" id="TIGR03998">
    <property type="entry name" value="thiol_BshC"/>
    <property type="match status" value="1"/>
</dbReference>
<evidence type="ECO:0000256" key="2">
    <source>
        <dbReference type="HAMAP-Rule" id="MF_01867"/>
    </source>
</evidence>
<organism evidence="5 6">
    <name type="scientific">Cytobacillus mangrovibacter</name>
    <dbReference type="NCBI Taxonomy" id="3299024"/>
    <lineage>
        <taxon>Bacteria</taxon>
        <taxon>Bacillati</taxon>
        <taxon>Bacillota</taxon>
        <taxon>Bacilli</taxon>
        <taxon>Bacillales</taxon>
        <taxon>Bacillaceae</taxon>
        <taxon>Cytobacillus</taxon>
    </lineage>
</organism>
<dbReference type="EC" id="6.-.-.-" evidence="2"/>
<comment type="caution">
    <text evidence="5">The sequence shown here is derived from an EMBL/GenBank/DDBJ whole genome shotgun (WGS) entry which is preliminary data.</text>
</comment>
<evidence type="ECO:0000259" key="4">
    <source>
        <dbReference type="Pfam" id="PF24850"/>
    </source>
</evidence>
<comment type="similarity">
    <text evidence="2">Belongs to the BshC family.</text>
</comment>
<gene>
    <name evidence="2 5" type="primary">bshC</name>
    <name evidence="5" type="ORF">ACFYKT_02820</name>
</gene>
<proteinExistence type="inferred from homology"/>
<dbReference type="EMBL" id="JBIACJ010000001">
    <property type="protein sequence ID" value="MFE8695287.1"/>
    <property type="molecule type" value="Genomic_DNA"/>
</dbReference>
<dbReference type="InterPro" id="IPR011199">
    <property type="entry name" value="Bacillithiol_biosynth_BshC"/>
</dbReference>
<dbReference type="InterPro" id="IPR055399">
    <property type="entry name" value="CC_BshC"/>
</dbReference>
<keyword evidence="1 2" id="KW-0436">Ligase</keyword>
<protein>
    <recommendedName>
        <fullName evidence="2">Putative cysteine ligase BshC</fullName>
        <ecNumber evidence="2">6.-.-.-</ecNumber>
    </recommendedName>
</protein>
<dbReference type="RefSeq" id="WP_389215096.1">
    <property type="nucleotide sequence ID" value="NZ_JBIACJ010000001.1"/>
</dbReference>
<keyword evidence="6" id="KW-1185">Reference proteome</keyword>
<sequence>MEILNLSLPATNRFATEYLEQTANIQRYFHYRFNDNLDDQKRLGDIQERTYMREALALHIEEYMAKFPSSEKVKVSLEKLKKGNSAVVIGGQQAGILTGPLYTIHKIISIITLAKQKEKELNTPVVPVFWIAGEDHDYQEVNHIFIEKDNKIEKKIYPEKVLDKRMVSDVTLNQELCTQWAEGIIKSFGETANTKMLLHNLGEAISNSGTFVDFFAHIIMQLFKDSGLLIIDSGDRKIRRLEKEFFIKQINSAQEITKAVKLQQEQLNADGFSRAIEISSQAANLFYYDEEYNERVLLEYDDVNKVFFGKEGQLEFSYDQMLELAGEFPEKLSNNVVTRPLMQEWLFPTLAFIAGPGEIAYWAELKQAFEWFGLKMPPIVPRLNITLLDRSIETDMNELGLDLQETLTIGTEKKKRVFLQSLKDEKIEKLFEKTKQDLLQNYQKLEAYLMEDNMGLVPLLKKNEAKLINQLMFMEEKLDKTAQMKYEVVINKFDRVENALWPAGSPQERMLNGLYYINHYGPSLINDLLECSFTFDGTHKLIKI</sequence>
<evidence type="ECO:0000313" key="6">
    <source>
        <dbReference type="Proteomes" id="UP001601058"/>
    </source>
</evidence>
<dbReference type="PIRSF" id="PIRSF012535">
    <property type="entry name" value="UCP012535"/>
    <property type="match status" value="1"/>
</dbReference>
<reference evidence="5 6" key="1">
    <citation type="submission" date="2024-08" db="EMBL/GenBank/DDBJ databases">
        <title>Two novel Cytobacillus novel species.</title>
        <authorList>
            <person name="Liu G."/>
        </authorList>
    </citation>
    <scope>NUCLEOTIDE SEQUENCE [LARGE SCALE GENOMIC DNA]</scope>
    <source>
        <strain evidence="5 6">FJAT-53684</strain>
    </source>
</reference>
<accession>A0ABW6JV49</accession>